<organism evidence="1">
    <name type="scientific">Ixodes ricinus</name>
    <name type="common">Common tick</name>
    <name type="synonym">Acarus ricinus</name>
    <dbReference type="NCBI Taxonomy" id="34613"/>
    <lineage>
        <taxon>Eukaryota</taxon>
        <taxon>Metazoa</taxon>
        <taxon>Ecdysozoa</taxon>
        <taxon>Arthropoda</taxon>
        <taxon>Chelicerata</taxon>
        <taxon>Arachnida</taxon>
        <taxon>Acari</taxon>
        <taxon>Parasitiformes</taxon>
        <taxon>Ixodida</taxon>
        <taxon>Ixodoidea</taxon>
        <taxon>Ixodidae</taxon>
        <taxon>Ixodinae</taxon>
        <taxon>Ixodes</taxon>
    </lineage>
</organism>
<proteinExistence type="predicted"/>
<dbReference type="EMBL" id="GIFC01000742">
    <property type="protein sequence ID" value="MXU82825.1"/>
    <property type="molecule type" value="Transcribed_RNA"/>
</dbReference>
<protein>
    <submittedName>
        <fullName evidence="1">Uncharacterized protein</fullName>
    </submittedName>
</protein>
<name>A0A6B0U2V0_IXORI</name>
<accession>A0A6B0U2V0</accession>
<reference evidence="1" key="1">
    <citation type="submission" date="2019-12" db="EMBL/GenBank/DDBJ databases">
        <title>An insight into the sialome of adult female Ixodes ricinus ticks feeding for 6 days.</title>
        <authorList>
            <person name="Perner J."/>
            <person name="Ribeiro J.M.C."/>
        </authorList>
    </citation>
    <scope>NUCLEOTIDE SEQUENCE</scope>
    <source>
        <strain evidence="1">Semi-engorged</strain>
        <tissue evidence="1">Salivary glands</tissue>
    </source>
</reference>
<evidence type="ECO:0000313" key="1">
    <source>
        <dbReference type="EMBL" id="MXU82825.1"/>
    </source>
</evidence>
<dbReference type="AlphaFoldDB" id="A0A6B0U2V0"/>
<dbReference type="PROSITE" id="PS51257">
    <property type="entry name" value="PROKAR_LIPOPROTEIN"/>
    <property type="match status" value="1"/>
</dbReference>
<sequence>MGWGRGLTCLAGGGSCSLSSFRSTSSRRDRPTVPSWDSWKLSTRAASTHLAARRRAPLRRRSAGVFCTMSV</sequence>